<protein>
    <recommendedName>
        <fullName evidence="1">4Fe4S-binding SPASM domain-containing protein</fullName>
    </recommendedName>
</protein>
<dbReference type="OrthoDB" id="9808591at2"/>
<dbReference type="Proteomes" id="UP000054874">
    <property type="component" value="Unassembled WGS sequence"/>
</dbReference>
<gene>
    <name evidence="2" type="ORF">ASU35_18100</name>
</gene>
<comment type="caution">
    <text evidence="2">The sequence shown here is derived from an EMBL/GenBank/DDBJ whole genome shotgun (WGS) entry which is preliminary data.</text>
</comment>
<accession>A0A0V8QG15</accession>
<name>A0A0V8QG15_9FIRM</name>
<dbReference type="InterPro" id="IPR023885">
    <property type="entry name" value="4Fe4S-binding_SPASM_dom"/>
</dbReference>
<proteinExistence type="predicted"/>
<organism evidence="2 3">
    <name type="scientific">Acetivibrio ethanolgignens</name>
    <dbReference type="NCBI Taxonomy" id="290052"/>
    <lineage>
        <taxon>Bacteria</taxon>
        <taxon>Bacillati</taxon>
        <taxon>Bacillota</taxon>
        <taxon>Clostridia</taxon>
        <taxon>Eubacteriales</taxon>
        <taxon>Oscillospiraceae</taxon>
        <taxon>Acetivibrio</taxon>
    </lineage>
</organism>
<dbReference type="InterPro" id="IPR013785">
    <property type="entry name" value="Aldolase_TIM"/>
</dbReference>
<dbReference type="RefSeq" id="WP_058352268.1">
    <property type="nucleotide sequence ID" value="NZ_CABMMD010000117.1"/>
</dbReference>
<dbReference type="Gene3D" id="3.20.20.70">
    <property type="entry name" value="Aldolase class I"/>
    <property type="match status" value="1"/>
</dbReference>
<reference evidence="2 3" key="1">
    <citation type="submission" date="2015-11" db="EMBL/GenBank/DDBJ databases">
        <title>Butyribacter intestini gen. nov., sp. nov., a butyric acid-producing bacterium of the family Lachnospiraceae isolated from the human faeces.</title>
        <authorList>
            <person name="Zou Y."/>
            <person name="Xue W."/>
            <person name="Luo G."/>
            <person name="Lv M."/>
        </authorList>
    </citation>
    <scope>NUCLEOTIDE SEQUENCE [LARGE SCALE GENOMIC DNA]</scope>
    <source>
        <strain evidence="2 3">ACET-33324</strain>
    </source>
</reference>
<feature type="domain" description="4Fe4S-binding SPASM" evidence="1">
    <location>
        <begin position="26"/>
        <end position="87"/>
    </location>
</feature>
<dbReference type="NCBIfam" id="TIGR04085">
    <property type="entry name" value="rSAM_more_4Fe4S"/>
    <property type="match status" value="1"/>
</dbReference>
<dbReference type="InterPro" id="IPR058240">
    <property type="entry name" value="rSAM_sf"/>
</dbReference>
<evidence type="ECO:0000313" key="3">
    <source>
        <dbReference type="Proteomes" id="UP000054874"/>
    </source>
</evidence>
<dbReference type="Pfam" id="PF13186">
    <property type="entry name" value="SPASM"/>
    <property type="match status" value="1"/>
</dbReference>
<dbReference type="EMBL" id="LNAM01000117">
    <property type="protein sequence ID" value="KSV59503.1"/>
    <property type="molecule type" value="Genomic_DNA"/>
</dbReference>
<evidence type="ECO:0000313" key="2">
    <source>
        <dbReference type="EMBL" id="KSV59503.1"/>
    </source>
</evidence>
<evidence type="ECO:0000259" key="1">
    <source>
        <dbReference type="Pfam" id="PF13186"/>
    </source>
</evidence>
<keyword evidence="3" id="KW-1185">Reference proteome</keyword>
<sequence>MDDRILRKINTFVNDIFYYADCGAAYANQIVVKPDGMVGICQGECSTHNHEIGNIISDNFSSICNSKDRLKWKKDLPIYNDYCLNCEAISICGGGCILQAKEIGKTESNNKVDSAFCIHTKKLLFWLLQKLFDVS</sequence>
<dbReference type="SUPFAM" id="SSF102114">
    <property type="entry name" value="Radical SAM enzymes"/>
    <property type="match status" value="1"/>
</dbReference>
<dbReference type="AlphaFoldDB" id="A0A0V8QG15"/>